<protein>
    <submittedName>
        <fullName evidence="1">Uncharacterized protein</fullName>
    </submittedName>
</protein>
<proteinExistence type="predicted"/>
<comment type="caution">
    <text evidence="1">The sequence shown here is derived from an EMBL/GenBank/DDBJ whole genome shotgun (WGS) entry which is preliminary data.</text>
</comment>
<gene>
    <name evidence="1" type="ORF">EVAR_11754_1</name>
</gene>
<dbReference type="AlphaFoldDB" id="A0A4C1UPD8"/>
<name>A0A4C1UPD8_EUMVA</name>
<reference evidence="1 2" key="1">
    <citation type="journal article" date="2019" name="Commun. Biol.">
        <title>The bagworm genome reveals a unique fibroin gene that provides high tensile strength.</title>
        <authorList>
            <person name="Kono N."/>
            <person name="Nakamura H."/>
            <person name="Ohtoshi R."/>
            <person name="Tomita M."/>
            <person name="Numata K."/>
            <person name="Arakawa K."/>
        </authorList>
    </citation>
    <scope>NUCLEOTIDE SEQUENCE [LARGE SCALE GENOMIC DNA]</scope>
</reference>
<keyword evidence="2" id="KW-1185">Reference proteome</keyword>
<dbReference type="EMBL" id="BGZK01000205">
    <property type="protein sequence ID" value="GBP28295.1"/>
    <property type="molecule type" value="Genomic_DNA"/>
</dbReference>
<evidence type="ECO:0000313" key="1">
    <source>
        <dbReference type="EMBL" id="GBP28295.1"/>
    </source>
</evidence>
<sequence length="85" mass="9808">MVCVKIWNDDLKLLKLVQRGVELVTCHRSDGELGNRLDVLYEARCVLEMEKTIIRYTKCKRRKETFDLIASCLPRAAAARRAVDV</sequence>
<dbReference type="Proteomes" id="UP000299102">
    <property type="component" value="Unassembled WGS sequence"/>
</dbReference>
<evidence type="ECO:0000313" key="2">
    <source>
        <dbReference type="Proteomes" id="UP000299102"/>
    </source>
</evidence>
<organism evidence="1 2">
    <name type="scientific">Eumeta variegata</name>
    <name type="common">Bagworm moth</name>
    <name type="synonym">Eumeta japonica</name>
    <dbReference type="NCBI Taxonomy" id="151549"/>
    <lineage>
        <taxon>Eukaryota</taxon>
        <taxon>Metazoa</taxon>
        <taxon>Ecdysozoa</taxon>
        <taxon>Arthropoda</taxon>
        <taxon>Hexapoda</taxon>
        <taxon>Insecta</taxon>
        <taxon>Pterygota</taxon>
        <taxon>Neoptera</taxon>
        <taxon>Endopterygota</taxon>
        <taxon>Lepidoptera</taxon>
        <taxon>Glossata</taxon>
        <taxon>Ditrysia</taxon>
        <taxon>Tineoidea</taxon>
        <taxon>Psychidae</taxon>
        <taxon>Oiketicinae</taxon>
        <taxon>Eumeta</taxon>
    </lineage>
</organism>
<accession>A0A4C1UPD8</accession>